<dbReference type="InterPro" id="IPR011123">
    <property type="entry name" value="Y_Y_Y"/>
</dbReference>
<evidence type="ECO:0000256" key="4">
    <source>
        <dbReference type="ARBA" id="ARBA00023015"/>
    </source>
</evidence>
<evidence type="ECO:0000313" key="13">
    <source>
        <dbReference type="Proteomes" id="UP001597525"/>
    </source>
</evidence>
<dbReference type="InterPro" id="IPR015943">
    <property type="entry name" value="WD40/YVTN_repeat-like_dom_sf"/>
</dbReference>
<dbReference type="Gene3D" id="3.30.565.10">
    <property type="entry name" value="Histidine kinase-like ATPase, C-terminal domain"/>
    <property type="match status" value="1"/>
</dbReference>
<evidence type="ECO:0000256" key="1">
    <source>
        <dbReference type="ARBA" id="ARBA00000085"/>
    </source>
</evidence>
<dbReference type="InterPro" id="IPR009057">
    <property type="entry name" value="Homeodomain-like_sf"/>
</dbReference>
<dbReference type="PROSITE" id="PS50110">
    <property type="entry name" value="RESPONSE_REGULATORY"/>
    <property type="match status" value="1"/>
</dbReference>
<dbReference type="SMART" id="SM00388">
    <property type="entry name" value="HisKA"/>
    <property type="match status" value="1"/>
</dbReference>
<evidence type="ECO:0000256" key="7">
    <source>
        <dbReference type="PROSITE-ProRule" id="PRU00169"/>
    </source>
</evidence>
<dbReference type="InterPro" id="IPR011006">
    <property type="entry name" value="CheY-like_superfamily"/>
</dbReference>
<evidence type="ECO:0000256" key="8">
    <source>
        <dbReference type="SAM" id="Phobius"/>
    </source>
</evidence>
<protein>
    <recommendedName>
        <fullName evidence="2">histidine kinase</fullName>
        <ecNumber evidence="2">2.7.13.3</ecNumber>
    </recommendedName>
</protein>
<dbReference type="CDD" id="cd00075">
    <property type="entry name" value="HATPase"/>
    <property type="match status" value="1"/>
</dbReference>
<dbReference type="EMBL" id="JBHUPB010000010">
    <property type="protein sequence ID" value="MFD2968720.1"/>
    <property type="molecule type" value="Genomic_DNA"/>
</dbReference>
<dbReference type="SMART" id="SM00342">
    <property type="entry name" value="HTH_ARAC"/>
    <property type="match status" value="1"/>
</dbReference>
<evidence type="ECO:0000313" key="12">
    <source>
        <dbReference type="EMBL" id="MFD2968720.1"/>
    </source>
</evidence>
<dbReference type="Pfam" id="PF02518">
    <property type="entry name" value="HATPase_c"/>
    <property type="match status" value="1"/>
</dbReference>
<feature type="domain" description="HTH araC/xylS-type" evidence="9">
    <location>
        <begin position="1250"/>
        <end position="1349"/>
    </location>
</feature>
<dbReference type="Pfam" id="PF07495">
    <property type="entry name" value="Y_Y_Y"/>
    <property type="match status" value="1"/>
</dbReference>
<evidence type="ECO:0000256" key="5">
    <source>
        <dbReference type="ARBA" id="ARBA00023125"/>
    </source>
</evidence>
<name>A0ABW6BJ42_9SPHI</name>
<dbReference type="SMART" id="SM00387">
    <property type="entry name" value="HATPase_c"/>
    <property type="match status" value="1"/>
</dbReference>
<keyword evidence="6" id="KW-0804">Transcription</keyword>
<evidence type="ECO:0000259" key="11">
    <source>
        <dbReference type="PROSITE" id="PS50110"/>
    </source>
</evidence>
<comment type="catalytic activity">
    <reaction evidence="1">
        <text>ATP + protein L-histidine = ADP + protein N-phospho-L-histidine.</text>
        <dbReference type="EC" id="2.7.13.3"/>
    </reaction>
</comment>
<dbReference type="Gene3D" id="1.10.10.60">
    <property type="entry name" value="Homeodomain-like"/>
    <property type="match status" value="1"/>
</dbReference>
<dbReference type="PANTHER" id="PTHR43547">
    <property type="entry name" value="TWO-COMPONENT HISTIDINE KINASE"/>
    <property type="match status" value="1"/>
</dbReference>
<sequence>MKRFIITLIILLLITIDLGAQNSNQVQTIGIDQGLSNNNVTKIYKDKEGFMWFGSYDGLNRYDAYTFKIYRNDPSDINSLPDNRITDIIEDGKRNLWVGTRAGLAVLDRNSGLWKRLHLSKQTKVARRNRYEVNKLLYQNNTIYAATDQEGILKIVNHDGNWHLEKIQLKLDSSILNNYTVRSMCMDLNNNLWAVVRDIGLCLLDNKANRLKKITSDIKDANDMTISQRNEIWVVNNLSLKSYNRENKQVKEYLQKDVVSNTKMVNILSVDNHMWVGTDGSGIMIVDSETGNVSYLDDGTGKDILSSKSVFSSYKDNQGRIWVGTLRGGINLLDPLKGKFKSFQNDEKPDVYARNYVMSLAENSAGLIWIGTDGAGLYQLNRKDNVYRRYGATSLRNTLSSDYITHIICDKHDDLWIGTYHGGINKYSAKTRKFERFNLENPNSGKTQNFVWKLFIDSQDKIWASTLDGGSLYIYDKKLNVFKALNQPIHDVISFYQENSSTIWFGSWDVVIRYDVNTHAMQKYAMRHPVRFIQKDHNSHLWIGTEGGGLIKLDLRTQKTKSFTEKDGLPSNTILNLLEDRYGYYWISTYNGLSRFDPRKEKFENFQKSDGLQSNQFSYNAAVGVKSGELLFGGIRGFNLFNPKDFIEHSSTAPTIAFTEVLVQNDSYFPYQIKKGIPSDTLNLVIPYDKSVLSVGFSALEYSFSDKIKYAYKLDGWDKNWHYVNDQRRIQYSNLREGTFILKIKSTNASGQWSLKEKVMLIHILPPWYRTYWAYIGYLCLLSCLFCGYIYYVKKQTSLKYQVKIKEVEIRNERESHEKKLQFVSHIANEFRTPLTLILNPAKEMLKNRKDADEETAPLRHMYNNSKRLLTLVDKLMLFQKSEHDLSALNIKEIDINNLCKEVYHYFEQHATLRQINYIYKGIIEDDLTVKGDREKLEICLFNIIGNALKYTNKGGTVDVTLATNEESIFINVGDTGPGIKNEVGENIFQMYEQYRSDGEKVRDGLGIGLFFARKFARLHNGDLFYTNKLLNGTFFTLQLPLKNNSQTFNLPKKNSQLQSNLFPKPVVDLCEDWDDEDQAIDSLEKTKLNFRERDKLFIDKLTLLVVDDNSQIRKYIKSVFHRDYNIVEGSTKEEAVELLRNREISLVISDILLRKSSGIDLCLFIKQSDMYSHIPVILISGNISDDAELRGWESGADDYFTKPFSTDILAARVKNLIAGKNRLQQYFYNEITLQTNHYKISEDYSAFLKKAIEIVEKNLTNPNLGVKLLVDEIGMSHSYVYKKIKVISGKSANEFIRYIRLRKVAQLLLDTDLKISEAAYKTGFNDIKHFRLQFLKLFGEKPSDYRKKYQSFKRTTNIALKEE</sequence>
<reference evidence="13" key="1">
    <citation type="journal article" date="2019" name="Int. J. Syst. Evol. Microbiol.">
        <title>The Global Catalogue of Microorganisms (GCM) 10K type strain sequencing project: providing services to taxonomists for standard genome sequencing and annotation.</title>
        <authorList>
            <consortium name="The Broad Institute Genomics Platform"/>
            <consortium name="The Broad Institute Genome Sequencing Center for Infectious Disease"/>
            <person name="Wu L."/>
            <person name="Ma J."/>
        </authorList>
    </citation>
    <scope>NUCLEOTIDE SEQUENCE [LARGE SCALE GENOMIC DNA]</scope>
    <source>
        <strain evidence="13">KCTC 22814</strain>
    </source>
</reference>
<dbReference type="Gene3D" id="3.40.50.2300">
    <property type="match status" value="1"/>
</dbReference>
<dbReference type="RefSeq" id="WP_320185011.1">
    <property type="nucleotide sequence ID" value="NZ_CP138332.1"/>
</dbReference>
<comment type="caution">
    <text evidence="12">The sequence shown here is derived from an EMBL/GenBank/DDBJ whole genome shotgun (WGS) entry which is preliminary data.</text>
</comment>
<keyword evidence="5" id="KW-0238">DNA-binding</keyword>
<dbReference type="InterPro" id="IPR005467">
    <property type="entry name" value="His_kinase_dom"/>
</dbReference>
<dbReference type="SUPFAM" id="SSF52172">
    <property type="entry name" value="CheY-like"/>
    <property type="match status" value="1"/>
</dbReference>
<dbReference type="InterPro" id="IPR018062">
    <property type="entry name" value="HTH_AraC-typ_CS"/>
</dbReference>
<dbReference type="PANTHER" id="PTHR43547:SF2">
    <property type="entry name" value="HYBRID SIGNAL TRANSDUCTION HISTIDINE KINASE C"/>
    <property type="match status" value="1"/>
</dbReference>
<dbReference type="Gene3D" id="2.130.10.10">
    <property type="entry name" value="YVTN repeat-like/Quinoprotein amine dehydrogenase"/>
    <property type="match status" value="2"/>
</dbReference>
<evidence type="ECO:0000256" key="2">
    <source>
        <dbReference type="ARBA" id="ARBA00012438"/>
    </source>
</evidence>
<dbReference type="Pfam" id="PF07494">
    <property type="entry name" value="Reg_prop"/>
    <property type="match status" value="5"/>
</dbReference>
<dbReference type="EC" id="2.7.13.3" evidence="2"/>
<evidence type="ECO:0000259" key="9">
    <source>
        <dbReference type="PROSITE" id="PS01124"/>
    </source>
</evidence>
<dbReference type="SMART" id="SM00448">
    <property type="entry name" value="REC"/>
    <property type="match status" value="1"/>
</dbReference>
<accession>A0ABW6BJ42</accession>
<proteinExistence type="predicted"/>
<dbReference type="SUPFAM" id="SSF46689">
    <property type="entry name" value="Homeodomain-like"/>
    <property type="match status" value="1"/>
</dbReference>
<keyword evidence="3 7" id="KW-0597">Phosphoprotein</keyword>
<dbReference type="Pfam" id="PF12833">
    <property type="entry name" value="HTH_18"/>
    <property type="match status" value="1"/>
</dbReference>
<keyword evidence="8" id="KW-1133">Transmembrane helix</keyword>
<feature type="modified residue" description="4-aspartylphosphate" evidence="7">
    <location>
        <position position="1151"/>
    </location>
</feature>
<dbReference type="Gene3D" id="2.60.40.10">
    <property type="entry name" value="Immunoglobulins"/>
    <property type="match status" value="1"/>
</dbReference>
<keyword evidence="13" id="KW-1185">Reference proteome</keyword>
<feature type="domain" description="Response regulatory" evidence="11">
    <location>
        <begin position="1103"/>
        <end position="1218"/>
    </location>
</feature>
<dbReference type="InterPro" id="IPR011110">
    <property type="entry name" value="Reg_prop"/>
</dbReference>
<dbReference type="InterPro" id="IPR004358">
    <property type="entry name" value="Sig_transdc_His_kin-like_C"/>
</dbReference>
<dbReference type="InterPro" id="IPR003661">
    <property type="entry name" value="HisK_dim/P_dom"/>
</dbReference>
<evidence type="ECO:0000259" key="10">
    <source>
        <dbReference type="PROSITE" id="PS50109"/>
    </source>
</evidence>
<keyword evidence="8" id="KW-0812">Transmembrane</keyword>
<evidence type="ECO:0000256" key="3">
    <source>
        <dbReference type="ARBA" id="ARBA00022553"/>
    </source>
</evidence>
<keyword evidence="8" id="KW-0472">Membrane</keyword>
<dbReference type="InterPro" id="IPR036890">
    <property type="entry name" value="HATPase_C_sf"/>
</dbReference>
<organism evidence="12 13">
    <name type="scientific">Sphingobacterium bambusae</name>
    <dbReference type="NCBI Taxonomy" id="662858"/>
    <lineage>
        <taxon>Bacteria</taxon>
        <taxon>Pseudomonadati</taxon>
        <taxon>Bacteroidota</taxon>
        <taxon>Sphingobacteriia</taxon>
        <taxon>Sphingobacteriales</taxon>
        <taxon>Sphingobacteriaceae</taxon>
        <taxon>Sphingobacterium</taxon>
    </lineage>
</organism>
<dbReference type="InterPro" id="IPR003594">
    <property type="entry name" value="HATPase_dom"/>
</dbReference>
<dbReference type="Proteomes" id="UP001597525">
    <property type="component" value="Unassembled WGS sequence"/>
</dbReference>
<dbReference type="InterPro" id="IPR001789">
    <property type="entry name" value="Sig_transdc_resp-reg_receiver"/>
</dbReference>
<dbReference type="PROSITE" id="PS00041">
    <property type="entry name" value="HTH_ARAC_FAMILY_1"/>
    <property type="match status" value="1"/>
</dbReference>
<dbReference type="SUPFAM" id="SSF55874">
    <property type="entry name" value="ATPase domain of HSP90 chaperone/DNA topoisomerase II/histidine kinase"/>
    <property type="match status" value="1"/>
</dbReference>
<dbReference type="InterPro" id="IPR013783">
    <property type="entry name" value="Ig-like_fold"/>
</dbReference>
<dbReference type="PROSITE" id="PS50109">
    <property type="entry name" value="HIS_KIN"/>
    <property type="match status" value="1"/>
</dbReference>
<dbReference type="PROSITE" id="PS01124">
    <property type="entry name" value="HTH_ARAC_FAMILY_2"/>
    <property type="match status" value="1"/>
</dbReference>
<gene>
    <name evidence="12" type="ORF">ACFS7Y_15070</name>
</gene>
<keyword evidence="4" id="KW-0805">Transcription regulation</keyword>
<dbReference type="InterPro" id="IPR036097">
    <property type="entry name" value="HisK_dim/P_sf"/>
</dbReference>
<dbReference type="Gene3D" id="1.10.287.130">
    <property type="match status" value="1"/>
</dbReference>
<dbReference type="SUPFAM" id="SSF63829">
    <property type="entry name" value="Calcium-dependent phosphotriesterase"/>
    <property type="match status" value="4"/>
</dbReference>
<dbReference type="Pfam" id="PF00072">
    <property type="entry name" value="Response_reg"/>
    <property type="match status" value="1"/>
</dbReference>
<dbReference type="SUPFAM" id="SSF47384">
    <property type="entry name" value="Homodimeric domain of signal transducing histidine kinase"/>
    <property type="match status" value="1"/>
</dbReference>
<dbReference type="PRINTS" id="PR00344">
    <property type="entry name" value="BCTRLSENSOR"/>
</dbReference>
<feature type="domain" description="Histidine kinase" evidence="10">
    <location>
        <begin position="826"/>
        <end position="1044"/>
    </location>
</feature>
<feature type="transmembrane region" description="Helical" evidence="8">
    <location>
        <begin position="772"/>
        <end position="792"/>
    </location>
</feature>
<dbReference type="InterPro" id="IPR018060">
    <property type="entry name" value="HTH_AraC"/>
</dbReference>
<dbReference type="CDD" id="cd00082">
    <property type="entry name" value="HisKA"/>
    <property type="match status" value="1"/>
</dbReference>
<evidence type="ECO:0000256" key="6">
    <source>
        <dbReference type="ARBA" id="ARBA00023163"/>
    </source>
</evidence>
<dbReference type="Pfam" id="PF00512">
    <property type="entry name" value="HisKA"/>
    <property type="match status" value="1"/>
</dbReference>